<feature type="compositionally biased region" description="Polar residues" evidence="5">
    <location>
        <begin position="9"/>
        <end position="20"/>
    </location>
</feature>
<keyword evidence="2 4" id="KW-0863">Zinc-finger</keyword>
<feature type="region of interest" description="Disordered" evidence="5">
    <location>
        <begin position="1"/>
        <end position="70"/>
    </location>
</feature>
<dbReference type="Pfam" id="PF00653">
    <property type="entry name" value="BIR"/>
    <property type="match status" value="1"/>
</dbReference>
<name>V5IEU8_IXORI</name>
<dbReference type="GO" id="GO:0031398">
    <property type="term" value="P:positive regulation of protein ubiquitination"/>
    <property type="evidence" value="ECO:0007669"/>
    <property type="project" value="TreeGrafter"/>
</dbReference>
<evidence type="ECO:0000256" key="4">
    <source>
        <dbReference type="PROSITE-ProRule" id="PRU00175"/>
    </source>
</evidence>
<organism evidence="7">
    <name type="scientific">Ixodes ricinus</name>
    <name type="common">Common tick</name>
    <name type="synonym">Acarus ricinus</name>
    <dbReference type="NCBI Taxonomy" id="34613"/>
    <lineage>
        <taxon>Eukaryota</taxon>
        <taxon>Metazoa</taxon>
        <taxon>Ecdysozoa</taxon>
        <taxon>Arthropoda</taxon>
        <taxon>Chelicerata</taxon>
        <taxon>Arachnida</taxon>
        <taxon>Acari</taxon>
        <taxon>Parasitiformes</taxon>
        <taxon>Ixodida</taxon>
        <taxon>Ixodoidea</taxon>
        <taxon>Ixodidae</taxon>
        <taxon>Ixodinae</taxon>
        <taxon>Ixodes</taxon>
    </lineage>
</organism>
<dbReference type="Gene3D" id="1.10.1170.10">
    <property type="entry name" value="Inhibitor Of Apoptosis Protein (2mihbC-IAP-1), Chain A"/>
    <property type="match status" value="1"/>
</dbReference>
<protein>
    <submittedName>
        <fullName evidence="7">Putative inhibitor of apoptosis 2 protein</fullName>
    </submittedName>
</protein>
<dbReference type="InterPro" id="IPR001841">
    <property type="entry name" value="Znf_RING"/>
</dbReference>
<dbReference type="GO" id="GO:0008270">
    <property type="term" value="F:zinc ion binding"/>
    <property type="evidence" value="ECO:0007669"/>
    <property type="project" value="UniProtKB-KW"/>
</dbReference>
<keyword evidence="3" id="KW-0862">Zinc</keyword>
<dbReference type="EMBL" id="GANP01009562">
    <property type="protein sequence ID" value="JAB74906.1"/>
    <property type="molecule type" value="mRNA"/>
</dbReference>
<dbReference type="PROSITE" id="PS50089">
    <property type="entry name" value="ZF_RING_2"/>
    <property type="match status" value="1"/>
</dbReference>
<dbReference type="GO" id="GO:0061630">
    <property type="term" value="F:ubiquitin protein ligase activity"/>
    <property type="evidence" value="ECO:0007669"/>
    <property type="project" value="TreeGrafter"/>
</dbReference>
<sequence>MEFQEGDAPTSSAKGSTNPLSPLLNDNAHSTEQRQNEGDSELAQASSAASPFTSVTPSEKNESFVFSEQSPEQVETSSACSIDPTRRNVNACHRTAKHPKYASEDARRATMANFPREKFQDVESLVAAGFFYDGYMDRVICFSCGGALFHWDEHDDPLIEHVRWYPDCAYVILCLGPQENAEISKRQQDVLETKDKEEHEVQEIDEVIARNIDSSCLEFYKKFNITQETFRKAVRMLLKKGIPIADIEKSHIEESLKEITRISKTDVKMTRKQTSSSVQNPCAVCLDDEKSVLFLPCQHPVACVNCASAVDTCPIVQELQSRAPSGPFSANGYECMECV</sequence>
<comment type="similarity">
    <text evidence="1">Belongs to the IAP family.</text>
</comment>
<evidence type="ECO:0000256" key="2">
    <source>
        <dbReference type="ARBA" id="ARBA00022771"/>
    </source>
</evidence>
<dbReference type="InterPro" id="IPR001370">
    <property type="entry name" value="BIR_rpt"/>
</dbReference>
<evidence type="ECO:0000313" key="7">
    <source>
        <dbReference type="EMBL" id="JAB74906.1"/>
    </source>
</evidence>
<dbReference type="AlphaFoldDB" id="V5IEU8"/>
<dbReference type="SMART" id="SM00238">
    <property type="entry name" value="BIR"/>
    <property type="match status" value="1"/>
</dbReference>
<dbReference type="InterPro" id="IPR050784">
    <property type="entry name" value="IAP"/>
</dbReference>
<dbReference type="GO" id="GO:0005737">
    <property type="term" value="C:cytoplasm"/>
    <property type="evidence" value="ECO:0007669"/>
    <property type="project" value="TreeGrafter"/>
</dbReference>
<dbReference type="PROSITE" id="PS50143">
    <property type="entry name" value="BIR_REPEAT_2"/>
    <property type="match status" value="1"/>
</dbReference>
<dbReference type="InterPro" id="IPR013083">
    <property type="entry name" value="Znf_RING/FYVE/PHD"/>
</dbReference>
<dbReference type="PANTHER" id="PTHR10044:SF139">
    <property type="entry name" value="DEATH-ASSOCIATED INHIBITOR OF APOPTOSIS 2"/>
    <property type="match status" value="1"/>
</dbReference>
<dbReference type="Pfam" id="PF13920">
    <property type="entry name" value="zf-C3HC4_3"/>
    <property type="match status" value="1"/>
</dbReference>
<dbReference type="SUPFAM" id="SSF57924">
    <property type="entry name" value="Inhibitor of apoptosis (IAP) repeat"/>
    <property type="match status" value="1"/>
</dbReference>
<evidence type="ECO:0000256" key="1">
    <source>
        <dbReference type="ARBA" id="ARBA00006672"/>
    </source>
</evidence>
<dbReference type="GO" id="GO:0043066">
    <property type="term" value="P:negative regulation of apoptotic process"/>
    <property type="evidence" value="ECO:0007669"/>
    <property type="project" value="TreeGrafter"/>
</dbReference>
<dbReference type="PANTHER" id="PTHR10044">
    <property type="entry name" value="INHIBITOR OF APOPTOSIS"/>
    <property type="match status" value="1"/>
</dbReference>
<dbReference type="PROSITE" id="PS01282">
    <property type="entry name" value="BIR_REPEAT_1"/>
    <property type="match status" value="1"/>
</dbReference>
<dbReference type="GO" id="GO:0005634">
    <property type="term" value="C:nucleus"/>
    <property type="evidence" value="ECO:0007669"/>
    <property type="project" value="TreeGrafter"/>
</dbReference>
<reference evidence="7" key="1">
    <citation type="journal article" date="2015" name="Sci. Rep.">
        <title>Tissue- and time-dependent transcription in Ixodes ricinus salivary glands and midguts when blood feeding on the vertebrate host.</title>
        <authorList>
            <person name="Kotsyfakis M."/>
            <person name="Schwarz A."/>
            <person name="Erhart J."/>
            <person name="Ribeiro J.M."/>
        </authorList>
    </citation>
    <scope>NUCLEOTIDE SEQUENCE</scope>
    <source>
        <tissue evidence="7">Salivary gland and midgut</tissue>
    </source>
</reference>
<dbReference type="SMART" id="SM00184">
    <property type="entry name" value="RING"/>
    <property type="match status" value="1"/>
</dbReference>
<dbReference type="Gene3D" id="3.30.40.10">
    <property type="entry name" value="Zinc/RING finger domain, C3HC4 (zinc finger)"/>
    <property type="match status" value="1"/>
</dbReference>
<feature type="domain" description="RING-type" evidence="6">
    <location>
        <begin position="282"/>
        <end position="317"/>
    </location>
</feature>
<feature type="compositionally biased region" description="Polar residues" evidence="5">
    <location>
        <begin position="43"/>
        <end position="70"/>
    </location>
</feature>
<dbReference type="CDD" id="cd00022">
    <property type="entry name" value="BIR"/>
    <property type="match status" value="1"/>
</dbReference>
<evidence type="ECO:0000256" key="5">
    <source>
        <dbReference type="SAM" id="MobiDB-lite"/>
    </source>
</evidence>
<keyword evidence="2 4" id="KW-0479">Metal-binding</keyword>
<dbReference type="GO" id="GO:0051726">
    <property type="term" value="P:regulation of cell cycle"/>
    <property type="evidence" value="ECO:0007669"/>
    <property type="project" value="TreeGrafter"/>
</dbReference>
<dbReference type="GO" id="GO:0043027">
    <property type="term" value="F:cysteine-type endopeptidase inhibitor activity involved in apoptotic process"/>
    <property type="evidence" value="ECO:0007669"/>
    <property type="project" value="TreeGrafter"/>
</dbReference>
<evidence type="ECO:0000259" key="6">
    <source>
        <dbReference type="PROSITE" id="PS50089"/>
    </source>
</evidence>
<accession>V5IEU8</accession>
<evidence type="ECO:0000256" key="3">
    <source>
        <dbReference type="ARBA" id="ARBA00022833"/>
    </source>
</evidence>
<proteinExistence type="evidence at transcript level"/>